<dbReference type="RefSeq" id="WP_163386318.1">
    <property type="nucleotide sequence ID" value="NZ_JAUFQS010000026.1"/>
</dbReference>
<proteinExistence type="predicted"/>
<evidence type="ECO:0000256" key="1">
    <source>
        <dbReference type="ARBA" id="ARBA00023002"/>
    </source>
</evidence>
<name>A0ABT8CCF4_9BACT</name>
<organism evidence="4 5">
    <name type="scientific">Cyclobacterium jeungdonense</name>
    <dbReference type="NCBI Taxonomy" id="708087"/>
    <lineage>
        <taxon>Bacteria</taxon>
        <taxon>Pseudomonadati</taxon>
        <taxon>Bacteroidota</taxon>
        <taxon>Cytophagia</taxon>
        <taxon>Cytophagales</taxon>
        <taxon>Cyclobacteriaceae</taxon>
        <taxon>Cyclobacterium</taxon>
    </lineage>
</organism>
<dbReference type="SUPFAM" id="SSF51735">
    <property type="entry name" value="NAD(P)-binding Rossmann-fold domains"/>
    <property type="match status" value="1"/>
</dbReference>
<keyword evidence="5" id="KW-1185">Reference proteome</keyword>
<dbReference type="EMBL" id="JAUFQS010000026">
    <property type="protein sequence ID" value="MDN3689430.1"/>
    <property type="molecule type" value="Genomic_DNA"/>
</dbReference>
<dbReference type="SUPFAM" id="SSF50129">
    <property type="entry name" value="GroES-like"/>
    <property type="match status" value="1"/>
</dbReference>
<keyword evidence="1" id="KW-0560">Oxidoreductase</keyword>
<evidence type="ECO:0000313" key="4">
    <source>
        <dbReference type="EMBL" id="MDN3689430.1"/>
    </source>
</evidence>
<dbReference type="Pfam" id="PF00107">
    <property type="entry name" value="ADH_zinc_N"/>
    <property type="match status" value="1"/>
</dbReference>
<dbReference type="Gene3D" id="3.90.180.10">
    <property type="entry name" value="Medium-chain alcohol dehydrogenases, catalytic domain"/>
    <property type="match status" value="1"/>
</dbReference>
<dbReference type="Gene3D" id="3.40.50.720">
    <property type="entry name" value="NAD(P)-binding Rossmann-like Domain"/>
    <property type="match status" value="1"/>
</dbReference>
<feature type="domain" description="Alcohol dehydrogenase-like C-terminal" evidence="2">
    <location>
        <begin position="168"/>
        <end position="295"/>
    </location>
</feature>
<dbReference type="InterPro" id="IPR013149">
    <property type="entry name" value="ADH-like_C"/>
</dbReference>
<dbReference type="CDD" id="cd08261">
    <property type="entry name" value="Zn_ADH7"/>
    <property type="match status" value="1"/>
</dbReference>
<dbReference type="InterPro" id="IPR013154">
    <property type="entry name" value="ADH-like_N"/>
</dbReference>
<evidence type="ECO:0000313" key="5">
    <source>
        <dbReference type="Proteomes" id="UP001236663"/>
    </source>
</evidence>
<dbReference type="InterPro" id="IPR011032">
    <property type="entry name" value="GroES-like_sf"/>
</dbReference>
<accession>A0ABT8CCF4</accession>
<feature type="domain" description="Alcohol dehydrogenase-like N-terminal" evidence="3">
    <location>
        <begin position="23"/>
        <end position="130"/>
    </location>
</feature>
<dbReference type="PANTHER" id="PTHR43401">
    <property type="entry name" value="L-THREONINE 3-DEHYDROGENASE"/>
    <property type="match status" value="1"/>
</dbReference>
<dbReference type="InterPro" id="IPR050129">
    <property type="entry name" value="Zn_alcohol_dh"/>
</dbReference>
<dbReference type="PANTHER" id="PTHR43401:SF3">
    <property type="entry name" value="L-GALACTONATE-5-DEHYDROGENASE"/>
    <property type="match status" value="1"/>
</dbReference>
<dbReference type="Proteomes" id="UP001236663">
    <property type="component" value="Unassembled WGS sequence"/>
</dbReference>
<dbReference type="Pfam" id="PF08240">
    <property type="entry name" value="ADH_N"/>
    <property type="match status" value="1"/>
</dbReference>
<protein>
    <submittedName>
        <fullName evidence="4">Zinc-binding alcohol dehydrogenase family protein</fullName>
    </submittedName>
</protein>
<gene>
    <name evidence="4" type="ORF">QWZ15_16470</name>
</gene>
<reference evidence="5" key="1">
    <citation type="journal article" date="2019" name="Int. J. Syst. Evol. Microbiol.">
        <title>The Global Catalogue of Microorganisms (GCM) 10K type strain sequencing project: providing services to taxonomists for standard genome sequencing and annotation.</title>
        <authorList>
            <consortium name="The Broad Institute Genomics Platform"/>
            <consortium name="The Broad Institute Genome Sequencing Center for Infectious Disease"/>
            <person name="Wu L."/>
            <person name="Ma J."/>
        </authorList>
    </citation>
    <scope>NUCLEOTIDE SEQUENCE [LARGE SCALE GENOMIC DNA]</scope>
    <source>
        <strain evidence="5">CECT 7706</strain>
    </source>
</reference>
<comment type="caution">
    <text evidence="4">The sequence shown here is derived from an EMBL/GenBank/DDBJ whole genome shotgun (WGS) entry which is preliminary data.</text>
</comment>
<sequence length="336" mass="36577">MKALRCERPGLFLAHDVPLPGVGKDEMMVKIHQVGICGTDLHAFAGNQAFFSYPRILGHEIAASVSQANGTAFSEGEQVVVIPYIHCGTCIACLSGKTNCCETLQVLGVHTDGAMQEFLAVPETLLIPTPQLTWTEMAMVEPLAVAAHAVKRAEVKKGDRVLVMGCGPIGLAIMAFSKIAGATVTAMDLNAERLKVASSWFSADHTLPTGQEGAGQTENLTHKSNYQVVFDATGNKQAMESGPFYACHGGKYVLVGLYKENLCFHHPSIHAKELSLLCSRNATKEDFLTVIHTLENNQFPIKAYHTHTLNFEEIPDKFEELIKPSNQVIKAMIQFP</sequence>
<dbReference type="InterPro" id="IPR036291">
    <property type="entry name" value="NAD(P)-bd_dom_sf"/>
</dbReference>
<evidence type="ECO:0000259" key="2">
    <source>
        <dbReference type="Pfam" id="PF00107"/>
    </source>
</evidence>
<evidence type="ECO:0000259" key="3">
    <source>
        <dbReference type="Pfam" id="PF08240"/>
    </source>
</evidence>